<comment type="caution">
    <text evidence="1">The sequence shown here is derived from an EMBL/GenBank/DDBJ whole genome shotgun (WGS) entry which is preliminary data.</text>
</comment>
<sequence>MDFAIFYAKVPHGTGSDESLAQTFNVHKFTLFSSCNHSKVDVLEERIFLKAKNILPVHGIWNWLAPVDSLTLEIYMTRNTNHNSLVSTRPSQAKTRCQFQLPNYHWTRYFDRLLLVFQFWGSKVLVGYGPHLTPTLYKVMPTL</sequence>
<reference evidence="1 2" key="1">
    <citation type="journal article" date="2006" name="Science">
        <title>The genome of black cottonwood, Populus trichocarpa (Torr. &amp; Gray).</title>
        <authorList>
            <person name="Tuskan G.A."/>
            <person name="Difazio S."/>
            <person name="Jansson S."/>
            <person name="Bohlmann J."/>
            <person name="Grigoriev I."/>
            <person name="Hellsten U."/>
            <person name="Putnam N."/>
            <person name="Ralph S."/>
            <person name="Rombauts S."/>
            <person name="Salamov A."/>
            <person name="Schein J."/>
            <person name="Sterck L."/>
            <person name="Aerts A."/>
            <person name="Bhalerao R.R."/>
            <person name="Bhalerao R.P."/>
            <person name="Blaudez D."/>
            <person name="Boerjan W."/>
            <person name="Brun A."/>
            <person name="Brunner A."/>
            <person name="Busov V."/>
            <person name="Campbell M."/>
            <person name="Carlson J."/>
            <person name="Chalot M."/>
            <person name="Chapman J."/>
            <person name="Chen G.L."/>
            <person name="Cooper D."/>
            <person name="Coutinho P.M."/>
            <person name="Couturier J."/>
            <person name="Covert S."/>
            <person name="Cronk Q."/>
            <person name="Cunningham R."/>
            <person name="Davis J."/>
            <person name="Degroeve S."/>
            <person name="Dejardin A."/>
            <person name="Depamphilis C."/>
            <person name="Detter J."/>
            <person name="Dirks B."/>
            <person name="Dubchak I."/>
            <person name="Duplessis S."/>
            <person name="Ehlting J."/>
            <person name="Ellis B."/>
            <person name="Gendler K."/>
            <person name="Goodstein D."/>
            <person name="Gribskov M."/>
            <person name="Grimwood J."/>
            <person name="Groover A."/>
            <person name="Gunter L."/>
            <person name="Hamberger B."/>
            <person name="Heinze B."/>
            <person name="Helariutta Y."/>
            <person name="Henrissat B."/>
            <person name="Holligan D."/>
            <person name="Holt R."/>
            <person name="Huang W."/>
            <person name="Islam-Faridi N."/>
            <person name="Jones S."/>
            <person name="Jones-Rhoades M."/>
            <person name="Jorgensen R."/>
            <person name="Joshi C."/>
            <person name="Kangasjarvi J."/>
            <person name="Karlsson J."/>
            <person name="Kelleher C."/>
            <person name="Kirkpatrick R."/>
            <person name="Kirst M."/>
            <person name="Kohler A."/>
            <person name="Kalluri U."/>
            <person name="Larimer F."/>
            <person name="Leebens-Mack J."/>
            <person name="Leple J.C."/>
            <person name="Locascio P."/>
            <person name="Lou Y."/>
            <person name="Lucas S."/>
            <person name="Martin F."/>
            <person name="Montanini B."/>
            <person name="Napoli C."/>
            <person name="Nelson D.R."/>
            <person name="Nelson C."/>
            <person name="Nieminen K."/>
            <person name="Nilsson O."/>
            <person name="Pereda V."/>
            <person name="Peter G."/>
            <person name="Philippe R."/>
            <person name="Pilate G."/>
            <person name="Poliakov A."/>
            <person name="Razumovskaya J."/>
            <person name="Richardson P."/>
            <person name="Rinaldi C."/>
            <person name="Ritland K."/>
            <person name="Rouze P."/>
            <person name="Ryaboy D."/>
            <person name="Schmutz J."/>
            <person name="Schrader J."/>
            <person name="Segerman B."/>
            <person name="Shin H."/>
            <person name="Siddiqui A."/>
            <person name="Sterky F."/>
            <person name="Terry A."/>
            <person name="Tsai C.J."/>
            <person name="Uberbacher E."/>
            <person name="Unneberg P."/>
            <person name="Vahala J."/>
            <person name="Wall K."/>
            <person name="Wessler S."/>
            <person name="Yang G."/>
            <person name="Yin T."/>
            <person name="Douglas C."/>
            <person name="Marra M."/>
            <person name="Sandberg G."/>
            <person name="Van de Peer Y."/>
            <person name="Rokhsar D."/>
        </authorList>
    </citation>
    <scope>NUCLEOTIDE SEQUENCE [LARGE SCALE GENOMIC DNA]</scope>
    <source>
        <strain evidence="2">cv. Nisqually</strain>
    </source>
</reference>
<evidence type="ECO:0000313" key="1">
    <source>
        <dbReference type="EMBL" id="KAI9384401.1"/>
    </source>
</evidence>
<organism evidence="1 2">
    <name type="scientific">Populus trichocarpa</name>
    <name type="common">Western balsam poplar</name>
    <name type="synonym">Populus balsamifera subsp. trichocarpa</name>
    <dbReference type="NCBI Taxonomy" id="3694"/>
    <lineage>
        <taxon>Eukaryota</taxon>
        <taxon>Viridiplantae</taxon>
        <taxon>Streptophyta</taxon>
        <taxon>Embryophyta</taxon>
        <taxon>Tracheophyta</taxon>
        <taxon>Spermatophyta</taxon>
        <taxon>Magnoliopsida</taxon>
        <taxon>eudicotyledons</taxon>
        <taxon>Gunneridae</taxon>
        <taxon>Pentapetalae</taxon>
        <taxon>rosids</taxon>
        <taxon>fabids</taxon>
        <taxon>Malpighiales</taxon>
        <taxon>Salicaceae</taxon>
        <taxon>Saliceae</taxon>
        <taxon>Populus</taxon>
    </lineage>
</organism>
<accession>A0ACC0S6B1</accession>
<evidence type="ECO:0000313" key="2">
    <source>
        <dbReference type="Proteomes" id="UP000006729"/>
    </source>
</evidence>
<proteinExistence type="predicted"/>
<gene>
    <name evidence="1" type="ORF">POPTR_012G058050v4</name>
</gene>
<name>A0ACC0S6B1_POPTR</name>
<dbReference type="EMBL" id="CM009301">
    <property type="protein sequence ID" value="KAI9384401.1"/>
    <property type="molecule type" value="Genomic_DNA"/>
</dbReference>
<keyword evidence="2" id="KW-1185">Reference proteome</keyword>
<dbReference type="Proteomes" id="UP000006729">
    <property type="component" value="Chromosome 12"/>
</dbReference>
<protein>
    <submittedName>
        <fullName evidence="1">Uncharacterized protein</fullName>
    </submittedName>
</protein>